<sequence>MLSKYFGLLSLFSISLVAGATDPIEIVGTKWFNSKTGEEFIMKGVAYQPGGSGKQDPIANTSQLTNAIKLFKELGINTIRVYETYPTNNHDQGMKMLSDAGIYVIFDLSNPKTSINREDPKYDTTILKAFTDKADAFAKYDNTLAYFAGNEVNNDLTNTDSNPFVKATIRDMKAHMKAQKRYIPIGYANNDDEKTLQNIVDYFNCGKKEERIDFFGYNIYSWCKGDDTMKTSGYDKKTDMFKNYGIPVFFSEYGCNTSPPRQFSDIPALYSSPMNEVFSGGLIYEFTEEANNYGLVKVDGDNFEKLPDFDTYKNRLSDLKLSPASKSSYKAPSSDGTSCPSAGSNWKASNTLPPTPSIDACSCLTKSFGCAVNKSFNVSKTENNVGDMFKFACGEGKVDCTRLNADGESGKYGDISFCDPTTQLSYALNSMYAANKNNKDSCVGKNDAGAVQSPSGEKESTCLSKAANLQQAAGSSGNNGHFLLPSFASLATATIVAALFI</sequence>
<name>A0A137P854_CONC2</name>
<evidence type="ECO:0000256" key="3">
    <source>
        <dbReference type="ARBA" id="ARBA00007528"/>
    </source>
</evidence>
<dbReference type="EC" id="2.4.1.-" evidence="10"/>
<keyword evidence="8" id="KW-0325">Glycoprotein</keyword>
<dbReference type="AlphaFoldDB" id="A0A137P854"/>
<keyword evidence="7" id="KW-1015">Disulfide bond</keyword>
<dbReference type="GO" id="GO:0042124">
    <property type="term" value="F:1,3-beta-glucanosyltransferase activity"/>
    <property type="evidence" value="ECO:0007669"/>
    <property type="project" value="TreeGrafter"/>
</dbReference>
<organism evidence="12 13">
    <name type="scientific">Conidiobolus coronatus (strain ATCC 28846 / CBS 209.66 / NRRL 28638)</name>
    <name type="common">Delacroixia coronata</name>
    <dbReference type="NCBI Taxonomy" id="796925"/>
    <lineage>
        <taxon>Eukaryota</taxon>
        <taxon>Fungi</taxon>
        <taxon>Fungi incertae sedis</taxon>
        <taxon>Zoopagomycota</taxon>
        <taxon>Entomophthoromycotina</taxon>
        <taxon>Entomophthoromycetes</taxon>
        <taxon>Entomophthorales</taxon>
        <taxon>Ancylistaceae</taxon>
        <taxon>Conidiobolus</taxon>
    </lineage>
</organism>
<dbReference type="InterPro" id="IPR004886">
    <property type="entry name" value="Glucanosyltransferase"/>
</dbReference>
<protein>
    <recommendedName>
        <fullName evidence="10">1,3-beta-glucanosyltransferase</fullName>
        <ecNumber evidence="10">2.4.1.-</ecNumber>
    </recommendedName>
</protein>
<comment type="subcellular location">
    <subcellularLocation>
        <location evidence="1">Cell envelope</location>
    </subcellularLocation>
    <subcellularLocation>
        <location evidence="10">Cell membrane</location>
        <topology evidence="10">Lipid-anchor</topology>
        <topology evidence="10">GPI-anchor</topology>
    </subcellularLocation>
    <subcellularLocation>
        <location evidence="2">Membrane</location>
        <topology evidence="2">Lipid-anchor</topology>
        <topology evidence="2">GPI-anchor</topology>
    </subcellularLocation>
</comment>
<keyword evidence="9 10" id="KW-0449">Lipoprotein</keyword>
<keyword evidence="5 10" id="KW-0732">Signal</keyword>
<evidence type="ECO:0000256" key="7">
    <source>
        <dbReference type="ARBA" id="ARBA00023157"/>
    </source>
</evidence>
<dbReference type="Pfam" id="PF07983">
    <property type="entry name" value="X8"/>
    <property type="match status" value="1"/>
</dbReference>
<comment type="similarity">
    <text evidence="3 10">Belongs to the glycosyl hydrolase 72 family.</text>
</comment>
<accession>A0A137P854</accession>
<dbReference type="Gene3D" id="1.20.58.1040">
    <property type="match status" value="1"/>
</dbReference>
<evidence type="ECO:0000256" key="5">
    <source>
        <dbReference type="ARBA" id="ARBA00022729"/>
    </source>
</evidence>
<dbReference type="SUPFAM" id="SSF51445">
    <property type="entry name" value="(Trans)glycosidases"/>
    <property type="match status" value="1"/>
</dbReference>
<dbReference type="SMART" id="SM00768">
    <property type="entry name" value="X8"/>
    <property type="match status" value="1"/>
</dbReference>
<dbReference type="STRING" id="796925.A0A137P854"/>
<dbReference type="Proteomes" id="UP000070444">
    <property type="component" value="Unassembled WGS sequence"/>
</dbReference>
<evidence type="ECO:0000256" key="6">
    <source>
        <dbReference type="ARBA" id="ARBA00023136"/>
    </source>
</evidence>
<evidence type="ECO:0000256" key="8">
    <source>
        <dbReference type="ARBA" id="ARBA00023180"/>
    </source>
</evidence>
<evidence type="ECO:0000313" key="12">
    <source>
        <dbReference type="EMBL" id="KXN71185.1"/>
    </source>
</evidence>
<gene>
    <name evidence="12" type="ORF">CONCODRAFT_78479</name>
</gene>
<proteinExistence type="inferred from homology"/>
<keyword evidence="4 10" id="KW-0336">GPI-anchor</keyword>
<dbReference type="InterPro" id="IPR017853">
    <property type="entry name" value="GH"/>
</dbReference>
<evidence type="ECO:0000256" key="10">
    <source>
        <dbReference type="RuleBase" id="RU361209"/>
    </source>
</evidence>
<dbReference type="Gene3D" id="3.20.20.80">
    <property type="entry name" value="Glycosidases"/>
    <property type="match status" value="1"/>
</dbReference>
<evidence type="ECO:0000259" key="11">
    <source>
        <dbReference type="SMART" id="SM00768"/>
    </source>
</evidence>
<keyword evidence="10" id="KW-0808">Transferase</keyword>
<dbReference type="OMA" id="TNSPRAC"/>
<dbReference type="GO" id="GO:0005886">
    <property type="term" value="C:plasma membrane"/>
    <property type="evidence" value="ECO:0007669"/>
    <property type="project" value="UniProtKB-SubCell"/>
</dbReference>
<evidence type="ECO:0000313" key="13">
    <source>
        <dbReference type="Proteomes" id="UP000070444"/>
    </source>
</evidence>
<dbReference type="GO" id="GO:0031505">
    <property type="term" value="P:fungal-type cell wall organization"/>
    <property type="evidence" value="ECO:0007669"/>
    <property type="project" value="TreeGrafter"/>
</dbReference>
<dbReference type="Pfam" id="PF03198">
    <property type="entry name" value="Glyco_hydro_72"/>
    <property type="match status" value="1"/>
</dbReference>
<dbReference type="GO" id="GO:0098552">
    <property type="term" value="C:side of membrane"/>
    <property type="evidence" value="ECO:0007669"/>
    <property type="project" value="UniProtKB-KW"/>
</dbReference>
<comment type="function">
    <text evidence="10">Splits internally a 1,3-beta-glucan molecule and transfers the newly generated reducing end (the donor) to the non-reducing end of another 1,3-beta-glucan molecule (the acceptor) forming a 1,3-beta linkage, resulting in the elongation of 1,3-beta-glucan chains in the cell wall.</text>
</comment>
<dbReference type="PANTHER" id="PTHR31468:SF2">
    <property type="entry name" value="1,3-BETA-GLUCANOSYLTRANSFERASE GAS1"/>
    <property type="match status" value="1"/>
</dbReference>
<dbReference type="OrthoDB" id="421038at2759"/>
<evidence type="ECO:0000256" key="9">
    <source>
        <dbReference type="ARBA" id="ARBA00023288"/>
    </source>
</evidence>
<evidence type="ECO:0000256" key="4">
    <source>
        <dbReference type="ARBA" id="ARBA00022622"/>
    </source>
</evidence>
<evidence type="ECO:0000256" key="1">
    <source>
        <dbReference type="ARBA" id="ARBA00004196"/>
    </source>
</evidence>
<dbReference type="GO" id="GO:0071970">
    <property type="term" value="P:fungal-type cell wall (1-&gt;3)-beta-D-glucan biosynthetic process"/>
    <property type="evidence" value="ECO:0007669"/>
    <property type="project" value="TreeGrafter"/>
</dbReference>
<dbReference type="EMBL" id="KQ964481">
    <property type="protein sequence ID" value="KXN71185.1"/>
    <property type="molecule type" value="Genomic_DNA"/>
</dbReference>
<keyword evidence="13" id="KW-1185">Reference proteome</keyword>
<feature type="domain" description="X8" evidence="11">
    <location>
        <begin position="368"/>
        <end position="464"/>
    </location>
</feature>
<dbReference type="InterPro" id="IPR012946">
    <property type="entry name" value="X8"/>
</dbReference>
<reference evidence="12 13" key="1">
    <citation type="journal article" date="2015" name="Genome Biol. Evol.">
        <title>Phylogenomic analyses indicate that early fungi evolved digesting cell walls of algal ancestors of land plants.</title>
        <authorList>
            <person name="Chang Y."/>
            <person name="Wang S."/>
            <person name="Sekimoto S."/>
            <person name="Aerts A.L."/>
            <person name="Choi C."/>
            <person name="Clum A."/>
            <person name="LaButti K.M."/>
            <person name="Lindquist E.A."/>
            <person name="Yee Ngan C."/>
            <person name="Ohm R.A."/>
            <person name="Salamov A.A."/>
            <person name="Grigoriev I.V."/>
            <person name="Spatafora J.W."/>
            <person name="Berbee M.L."/>
        </authorList>
    </citation>
    <scope>NUCLEOTIDE SEQUENCE [LARGE SCALE GENOMIC DNA]</scope>
    <source>
        <strain evidence="12 13">NRRL 28638</strain>
    </source>
</reference>
<feature type="chain" id="PRO_5007230196" description="1,3-beta-glucanosyltransferase" evidence="10">
    <location>
        <begin position="20"/>
        <end position="501"/>
    </location>
</feature>
<evidence type="ECO:0000256" key="2">
    <source>
        <dbReference type="ARBA" id="ARBA00004589"/>
    </source>
</evidence>
<dbReference type="PANTHER" id="PTHR31468">
    <property type="entry name" value="1,3-BETA-GLUCANOSYLTRANSFERASE GAS1"/>
    <property type="match status" value="1"/>
</dbReference>
<feature type="signal peptide" evidence="10">
    <location>
        <begin position="1"/>
        <end position="19"/>
    </location>
</feature>
<keyword evidence="6 10" id="KW-0472">Membrane</keyword>